<dbReference type="PANTHER" id="PTHR33362">
    <property type="entry name" value="SIALIC ACID TRAP TRANSPORTER PERMEASE PROTEIN SIAT-RELATED"/>
    <property type="match status" value="1"/>
</dbReference>
<protein>
    <submittedName>
        <fullName evidence="9">C4-dicarboxylate transporter DctM subunit</fullName>
    </submittedName>
</protein>
<keyword evidence="4 7" id="KW-0812">Transmembrane</keyword>
<feature type="transmembrane region" description="Helical" evidence="7">
    <location>
        <begin position="135"/>
        <end position="164"/>
    </location>
</feature>
<evidence type="ECO:0000313" key="9">
    <source>
        <dbReference type="EMBL" id="TDY53050.1"/>
    </source>
</evidence>
<feature type="transmembrane region" description="Helical" evidence="7">
    <location>
        <begin position="240"/>
        <end position="256"/>
    </location>
</feature>
<evidence type="ECO:0000256" key="6">
    <source>
        <dbReference type="ARBA" id="ARBA00023136"/>
    </source>
</evidence>
<dbReference type="PIRSF" id="PIRSF006066">
    <property type="entry name" value="HI0050"/>
    <property type="match status" value="1"/>
</dbReference>
<gene>
    <name evidence="9" type="ORF">C8D99_13312</name>
</gene>
<keyword evidence="6 7" id="KW-0472">Membrane</keyword>
<evidence type="ECO:0000259" key="8">
    <source>
        <dbReference type="Pfam" id="PF06808"/>
    </source>
</evidence>
<dbReference type="RefSeq" id="WP_133959188.1">
    <property type="nucleotide sequence ID" value="NZ_SORI01000033.1"/>
</dbReference>
<reference evidence="9 10" key="1">
    <citation type="submission" date="2019-03" db="EMBL/GenBank/DDBJ databases">
        <title>Genomic Encyclopedia of Type Strains, Phase IV (KMG-IV): sequencing the most valuable type-strain genomes for metagenomic binning, comparative biology and taxonomic classification.</title>
        <authorList>
            <person name="Goeker M."/>
        </authorList>
    </citation>
    <scope>NUCLEOTIDE SEQUENCE [LARGE SCALE GENOMIC DNA]</scope>
    <source>
        <strain evidence="9 10">DSM 25964</strain>
    </source>
</reference>
<keyword evidence="10" id="KW-1185">Reference proteome</keyword>
<evidence type="ECO:0000256" key="2">
    <source>
        <dbReference type="ARBA" id="ARBA00022475"/>
    </source>
</evidence>
<dbReference type="PANTHER" id="PTHR33362:SF2">
    <property type="entry name" value="TRAP TRANSPORTER LARGE PERMEASE PROTEIN"/>
    <property type="match status" value="1"/>
</dbReference>
<dbReference type="NCBIfam" id="TIGR00786">
    <property type="entry name" value="dctM"/>
    <property type="match status" value="1"/>
</dbReference>
<feature type="transmembrane region" description="Helical" evidence="7">
    <location>
        <begin position="170"/>
        <end position="192"/>
    </location>
</feature>
<comment type="subcellular location">
    <subcellularLocation>
        <location evidence="1">Cell inner membrane</location>
        <topology evidence="1">Multi-pass membrane protein</topology>
    </subcellularLocation>
</comment>
<feature type="transmembrane region" description="Helical" evidence="7">
    <location>
        <begin position="47"/>
        <end position="69"/>
    </location>
</feature>
<comment type="caution">
    <text evidence="9">The sequence shown here is derived from an EMBL/GenBank/DDBJ whole genome shotgun (WGS) entry which is preliminary data.</text>
</comment>
<feature type="transmembrane region" description="Helical" evidence="7">
    <location>
        <begin position="277"/>
        <end position="294"/>
    </location>
</feature>
<evidence type="ECO:0000313" key="10">
    <source>
        <dbReference type="Proteomes" id="UP000295066"/>
    </source>
</evidence>
<evidence type="ECO:0000256" key="5">
    <source>
        <dbReference type="ARBA" id="ARBA00022989"/>
    </source>
</evidence>
<evidence type="ECO:0000256" key="7">
    <source>
        <dbReference type="SAM" id="Phobius"/>
    </source>
</evidence>
<organism evidence="9 10">
    <name type="scientific">Aminivibrio pyruvatiphilus</name>
    <dbReference type="NCBI Taxonomy" id="1005740"/>
    <lineage>
        <taxon>Bacteria</taxon>
        <taxon>Thermotogati</taxon>
        <taxon>Synergistota</taxon>
        <taxon>Synergistia</taxon>
        <taxon>Synergistales</taxon>
        <taxon>Aminobacteriaceae</taxon>
        <taxon>Aminivibrio</taxon>
    </lineage>
</organism>
<feature type="transmembrane region" description="Helical" evidence="7">
    <location>
        <begin position="6"/>
        <end position="35"/>
    </location>
</feature>
<keyword evidence="3" id="KW-0997">Cell inner membrane</keyword>
<feature type="transmembrane region" description="Helical" evidence="7">
    <location>
        <begin position="396"/>
        <end position="420"/>
    </location>
</feature>
<feature type="transmembrane region" description="Helical" evidence="7">
    <location>
        <begin position="359"/>
        <end position="384"/>
    </location>
</feature>
<dbReference type="InterPro" id="IPR004681">
    <property type="entry name" value="TRAP_DctM"/>
</dbReference>
<accession>A0A4R8LXS0</accession>
<dbReference type="Proteomes" id="UP000295066">
    <property type="component" value="Unassembled WGS sequence"/>
</dbReference>
<evidence type="ECO:0000256" key="4">
    <source>
        <dbReference type="ARBA" id="ARBA00022692"/>
    </source>
</evidence>
<dbReference type="EMBL" id="SORI01000033">
    <property type="protein sequence ID" value="TDY53050.1"/>
    <property type="molecule type" value="Genomic_DNA"/>
</dbReference>
<proteinExistence type="predicted"/>
<evidence type="ECO:0000256" key="1">
    <source>
        <dbReference type="ARBA" id="ARBA00004429"/>
    </source>
</evidence>
<dbReference type="InterPro" id="IPR010656">
    <property type="entry name" value="DctM"/>
</dbReference>
<feature type="transmembrane region" description="Helical" evidence="7">
    <location>
        <begin position="314"/>
        <end position="347"/>
    </location>
</feature>
<sequence>MGTVVLFGLFALFLVIKIPIPFSLALSGIFTLLFVTGRPVVVVVQRMATSMESFSLLAIPLFILAGEIINKSGAGERLVKFANRLVGHITGGLAHSNILASMFFGGISGSASADTAAIGSILIPAMAKSGYSKEFATAVTITSSPIGNLIPPSITLVIFGWLAGVQISRLFIAGIVPGILVGCMLMALSFFISKKHNFGTHQEFDLKELWLSFVDSLPALVLPIIILGGMFTGIFTATEAAAVAVVYSFLISIFIYRKPALSELPAVFVKSCKLSGGVVLLIAMTGGFGWIMSIEKIPQYLSAAFLSVTPNGLVFLFSVIAISLIVGCFLTPTSALVLLVPILFPVAQTFRVDPLHFGMVLVSALVIGHVTPPVGLCLYIGSSISGIPVSKLIKPIMPFFGVLVLLSVLIALFPEIVLLLPRLLL</sequence>
<name>A0A4R8LXS0_9BACT</name>
<keyword evidence="5 7" id="KW-1133">Transmembrane helix</keyword>
<dbReference type="GO" id="GO:0022857">
    <property type="term" value="F:transmembrane transporter activity"/>
    <property type="evidence" value="ECO:0007669"/>
    <property type="project" value="TreeGrafter"/>
</dbReference>
<evidence type="ECO:0000256" key="3">
    <source>
        <dbReference type="ARBA" id="ARBA00022519"/>
    </source>
</evidence>
<dbReference type="AlphaFoldDB" id="A0A4R8LXS0"/>
<dbReference type="Pfam" id="PF06808">
    <property type="entry name" value="DctM"/>
    <property type="match status" value="1"/>
</dbReference>
<keyword evidence="2" id="KW-1003">Cell membrane</keyword>
<dbReference type="GO" id="GO:0005886">
    <property type="term" value="C:plasma membrane"/>
    <property type="evidence" value="ECO:0007669"/>
    <property type="project" value="UniProtKB-SubCell"/>
</dbReference>
<dbReference type="OrthoDB" id="370245at2"/>
<feature type="domain" description="TRAP C4-dicarboxylate transport system permease DctM subunit" evidence="8">
    <location>
        <begin position="7"/>
        <end position="416"/>
    </location>
</feature>